<comment type="subcellular location">
    <subcellularLocation>
        <location evidence="1">Mitochondrion</location>
    </subcellularLocation>
</comment>
<accession>R4XDZ7</accession>
<comment type="caution">
    <text evidence="9">The sequence shown here is derived from an EMBL/GenBank/DDBJ whole genome shotgun (WGS) entry which is preliminary data.</text>
</comment>
<dbReference type="GO" id="GO:0003735">
    <property type="term" value="F:structural constituent of ribosome"/>
    <property type="evidence" value="ECO:0007669"/>
    <property type="project" value="InterPro"/>
</dbReference>
<keyword evidence="4" id="KW-0496">Mitochondrion</keyword>
<feature type="region of interest" description="Disordered" evidence="8">
    <location>
        <begin position="213"/>
        <end position="239"/>
    </location>
</feature>
<dbReference type="CDD" id="cd23701">
    <property type="entry name" value="At1g26750"/>
    <property type="match status" value="1"/>
</dbReference>
<proteinExistence type="inferred from homology"/>
<sequence>MPDLRPLRVAQTTSQLLQAKHLKQQPLWLPTVSRIPPSSDISRKVLPTFGSAKTAKNRKVKRVFEPQRIKYIEDNLRQRFYKEHPWELARPVLLVENDGQDAAHHDWSKIMQKGKQLSGESVVQRQRYLMTTASPRLSRDKAYLQACSEFYAIRSHEAIETRIAMEEALAYGTKFDKSQVEVGLELESRVIADWREKALQAKSLVQPAASMAAVESSSRGEGAREETEDLDLVDSILGS</sequence>
<evidence type="ECO:0000256" key="1">
    <source>
        <dbReference type="ARBA" id="ARBA00004173"/>
    </source>
</evidence>
<dbReference type="InterPro" id="IPR016939">
    <property type="entry name" value="Ribosomal_mS23_fun"/>
</dbReference>
<evidence type="ECO:0000256" key="7">
    <source>
        <dbReference type="ARBA" id="ARBA00035421"/>
    </source>
</evidence>
<name>R4XDZ7_TAPDE</name>
<organism evidence="9 10">
    <name type="scientific">Taphrina deformans (strain PYCC 5710 / ATCC 11124 / CBS 356.35 / IMI 108563 / JCM 9778 / NBRC 8474)</name>
    <name type="common">Peach leaf curl fungus</name>
    <name type="synonym">Lalaria deformans</name>
    <dbReference type="NCBI Taxonomy" id="1097556"/>
    <lineage>
        <taxon>Eukaryota</taxon>
        <taxon>Fungi</taxon>
        <taxon>Dikarya</taxon>
        <taxon>Ascomycota</taxon>
        <taxon>Taphrinomycotina</taxon>
        <taxon>Taphrinomycetes</taxon>
        <taxon>Taphrinales</taxon>
        <taxon>Taphrinaceae</taxon>
        <taxon>Taphrina</taxon>
    </lineage>
</organism>
<evidence type="ECO:0000256" key="6">
    <source>
        <dbReference type="ARBA" id="ARBA00035137"/>
    </source>
</evidence>
<dbReference type="STRING" id="1097556.R4XDZ7"/>
<dbReference type="PANTHER" id="PTHR37799">
    <property type="entry name" value="37S RIBOSOMAL PROTEIN S25, MITOCHONDRIAL"/>
    <property type="match status" value="1"/>
</dbReference>
<dbReference type="PANTHER" id="PTHR37799:SF1">
    <property type="entry name" value="SMALL RIBOSOMAL SUBUNIT PROTEIN MS23"/>
    <property type="match status" value="1"/>
</dbReference>
<comment type="similarity">
    <text evidence="2">Belongs to the mitochondrion-specific ribosomal protein mS23 family.</text>
</comment>
<dbReference type="OrthoDB" id="5542239at2759"/>
<dbReference type="EMBL" id="CAHR02000094">
    <property type="protein sequence ID" value="CCG82640.1"/>
    <property type="molecule type" value="Genomic_DNA"/>
</dbReference>
<gene>
    <name evidence="9" type="ORF">TAPDE_002731</name>
</gene>
<keyword evidence="10" id="KW-1185">Reference proteome</keyword>
<evidence type="ECO:0000313" key="9">
    <source>
        <dbReference type="EMBL" id="CCG82640.1"/>
    </source>
</evidence>
<evidence type="ECO:0000256" key="2">
    <source>
        <dbReference type="ARBA" id="ARBA00009864"/>
    </source>
</evidence>
<dbReference type="Pfam" id="PF13741">
    <property type="entry name" value="MRP-S25"/>
    <property type="match status" value="2"/>
</dbReference>
<dbReference type="GO" id="GO:0005763">
    <property type="term" value="C:mitochondrial small ribosomal subunit"/>
    <property type="evidence" value="ECO:0007669"/>
    <property type="project" value="InterPro"/>
</dbReference>
<dbReference type="VEuPathDB" id="FungiDB:TAPDE_002731"/>
<dbReference type="AlphaFoldDB" id="R4XDZ7"/>
<evidence type="ECO:0000256" key="3">
    <source>
        <dbReference type="ARBA" id="ARBA00022980"/>
    </source>
</evidence>
<evidence type="ECO:0000256" key="8">
    <source>
        <dbReference type="SAM" id="MobiDB-lite"/>
    </source>
</evidence>
<reference evidence="9 10" key="1">
    <citation type="journal article" date="2013" name="MBio">
        <title>Genome sequencing of the plant pathogen Taphrina deformans, the causal agent of peach leaf curl.</title>
        <authorList>
            <person name="Cisse O.H."/>
            <person name="Almeida J.M.G.C.F."/>
            <person name="Fonseca A."/>
            <person name="Kumar A.A."/>
            <person name="Salojaervi J."/>
            <person name="Overmyer K."/>
            <person name="Hauser P.M."/>
            <person name="Pagni M."/>
        </authorList>
    </citation>
    <scope>NUCLEOTIDE SEQUENCE [LARGE SCALE GENOMIC DNA]</scope>
    <source>
        <strain evidence="10">PYCC 5710 / ATCC 11124 / CBS 356.35 / IMI 108563 / JCM 9778 / NBRC 8474</strain>
    </source>
</reference>
<evidence type="ECO:0000256" key="4">
    <source>
        <dbReference type="ARBA" id="ARBA00023128"/>
    </source>
</evidence>
<dbReference type="Proteomes" id="UP000013776">
    <property type="component" value="Unassembled WGS sequence"/>
</dbReference>
<evidence type="ECO:0000256" key="5">
    <source>
        <dbReference type="ARBA" id="ARBA00023274"/>
    </source>
</evidence>
<dbReference type="InterPro" id="IPR059242">
    <property type="entry name" value="mS23_dom"/>
</dbReference>
<keyword evidence="5" id="KW-0687">Ribonucleoprotein</keyword>
<evidence type="ECO:0000313" key="10">
    <source>
        <dbReference type="Proteomes" id="UP000013776"/>
    </source>
</evidence>
<keyword evidence="3 9" id="KW-0689">Ribosomal protein</keyword>
<protein>
    <recommendedName>
        <fullName evidence="6">Small ribosomal subunit protein mS23</fullName>
    </recommendedName>
    <alternativeName>
        <fullName evidence="7">37S ribosomal protein S25, mitochondrial</fullName>
    </alternativeName>
</protein>
<dbReference type="eggNOG" id="ENOG502RZQQ">
    <property type="taxonomic scope" value="Eukaryota"/>
</dbReference>